<dbReference type="AlphaFoldDB" id="A0AAV7EME8"/>
<keyword evidence="1" id="KW-0472">Membrane</keyword>
<comment type="caution">
    <text evidence="2">The sequence shown here is derived from an EMBL/GenBank/DDBJ whole genome shotgun (WGS) entry which is preliminary data.</text>
</comment>
<organism evidence="2 3">
    <name type="scientific">Aristolochia fimbriata</name>
    <name type="common">White veined hardy Dutchman's pipe vine</name>
    <dbReference type="NCBI Taxonomy" id="158543"/>
    <lineage>
        <taxon>Eukaryota</taxon>
        <taxon>Viridiplantae</taxon>
        <taxon>Streptophyta</taxon>
        <taxon>Embryophyta</taxon>
        <taxon>Tracheophyta</taxon>
        <taxon>Spermatophyta</taxon>
        <taxon>Magnoliopsida</taxon>
        <taxon>Magnoliidae</taxon>
        <taxon>Piperales</taxon>
        <taxon>Aristolochiaceae</taxon>
        <taxon>Aristolochia</taxon>
    </lineage>
</organism>
<accession>A0AAV7EME8</accession>
<keyword evidence="1" id="KW-0812">Transmembrane</keyword>
<evidence type="ECO:0000313" key="3">
    <source>
        <dbReference type="Proteomes" id="UP000825729"/>
    </source>
</evidence>
<sequence>MEGPTQAIHIREKPHNVLPVRQIRPPSINLLDRTVPDVMQLVRRHRFRSLHLPRFAAAGAGGVGNSFPLGGLRFHVLSRRGRREEKKRLFSVAAAAVEQVPEPPPLGRSGGVALLASIGRGGGGPWRPDAVGSRGERFELVAPGSGGRRRRRFPVVDEELAQGDTDGRGRRIRPPALALLLRLLKPEIAIEDGEHGTNLTISEDLIGGDRRRVRIPHNESELEIIVIRIRTVALFFPTFFLRFPFGFLLLQTLSFPDLARRRSRRRSIDPLIRRNQRKVVLFLLRSELADYPGGDLLQPITRVEQRQKKTTTWKKKNVFGRFWIWRASFWWYLCVWEGGREEGGGGVPIGTGFGEWKVPPLLHHYPPGADRDFHLLDVTRRSGPCRRNKSSRVFMHRLKSELTGSDRVMSRKRVEEEAEALTHRDSRGGNNIWETSISF</sequence>
<protein>
    <submittedName>
        <fullName evidence="2">Uncharacterized protein</fullName>
    </submittedName>
</protein>
<reference evidence="2 3" key="1">
    <citation type="submission" date="2021-07" db="EMBL/GenBank/DDBJ databases">
        <title>The Aristolochia fimbriata genome: insights into angiosperm evolution, floral development and chemical biosynthesis.</title>
        <authorList>
            <person name="Jiao Y."/>
        </authorList>
    </citation>
    <scope>NUCLEOTIDE SEQUENCE [LARGE SCALE GENOMIC DNA]</scope>
    <source>
        <strain evidence="2">IBCAS-2021</strain>
        <tissue evidence="2">Leaf</tissue>
    </source>
</reference>
<keyword evidence="1" id="KW-1133">Transmembrane helix</keyword>
<dbReference type="EMBL" id="JAINDJ010000004">
    <property type="protein sequence ID" value="KAG9449953.1"/>
    <property type="molecule type" value="Genomic_DNA"/>
</dbReference>
<evidence type="ECO:0000313" key="2">
    <source>
        <dbReference type="EMBL" id="KAG9449953.1"/>
    </source>
</evidence>
<proteinExistence type="predicted"/>
<keyword evidence="3" id="KW-1185">Reference proteome</keyword>
<evidence type="ECO:0000256" key="1">
    <source>
        <dbReference type="SAM" id="Phobius"/>
    </source>
</evidence>
<gene>
    <name evidence="2" type="ORF">H6P81_009918</name>
</gene>
<feature type="transmembrane region" description="Helical" evidence="1">
    <location>
        <begin position="234"/>
        <end position="256"/>
    </location>
</feature>
<dbReference type="Proteomes" id="UP000825729">
    <property type="component" value="Unassembled WGS sequence"/>
</dbReference>
<name>A0AAV7EME8_ARIFI</name>